<dbReference type="AlphaFoldDB" id="A0A3E0EPK9"/>
<comment type="caution">
    <text evidence="1">The sequence shown here is derived from an EMBL/GenBank/DDBJ whole genome shotgun (WGS) entry which is preliminary data.</text>
</comment>
<sequence length="110" mass="12447">MIVLIACYLDFIALISLLLRLSALEFCSDITAQIAAGIQPIKVICRIKHRIDVSIRPRKKKERNGKNIAINVIIFLICPNVSNYGNLYKYKINCLAAVIDYFLIRLPAVI</sequence>
<accession>A0A3E0EPK9</accession>
<name>A0A3E0EPK9_9FLAO</name>
<evidence type="ECO:0000313" key="1">
    <source>
        <dbReference type="EMBL" id="REG99660.1"/>
    </source>
</evidence>
<organism evidence="1 2">
    <name type="scientific">Flavobacterium aquicola</name>
    <dbReference type="NCBI Taxonomy" id="1682742"/>
    <lineage>
        <taxon>Bacteria</taxon>
        <taxon>Pseudomonadati</taxon>
        <taxon>Bacteroidota</taxon>
        <taxon>Flavobacteriia</taxon>
        <taxon>Flavobacteriales</taxon>
        <taxon>Flavobacteriaceae</taxon>
        <taxon>Flavobacterium</taxon>
    </lineage>
</organism>
<dbReference type="Proteomes" id="UP000257136">
    <property type="component" value="Unassembled WGS sequence"/>
</dbReference>
<gene>
    <name evidence="1" type="ORF">C8P67_104290</name>
</gene>
<protein>
    <submittedName>
        <fullName evidence="1">Uncharacterized protein</fullName>
    </submittedName>
</protein>
<evidence type="ECO:0000313" key="2">
    <source>
        <dbReference type="Proteomes" id="UP000257136"/>
    </source>
</evidence>
<reference evidence="1 2" key="1">
    <citation type="submission" date="2018-08" db="EMBL/GenBank/DDBJ databases">
        <title>Genomic Encyclopedia of Archaeal and Bacterial Type Strains, Phase II (KMG-II): from individual species to whole genera.</title>
        <authorList>
            <person name="Goeker M."/>
        </authorList>
    </citation>
    <scope>NUCLEOTIDE SEQUENCE [LARGE SCALE GENOMIC DNA]</scope>
    <source>
        <strain evidence="1 2">DSM 100880</strain>
    </source>
</reference>
<proteinExistence type="predicted"/>
<dbReference type="EMBL" id="QUNI01000004">
    <property type="protein sequence ID" value="REG99660.1"/>
    <property type="molecule type" value="Genomic_DNA"/>
</dbReference>
<keyword evidence="2" id="KW-1185">Reference proteome</keyword>